<keyword evidence="6" id="KW-0808">Transferase</keyword>
<dbReference type="EMBL" id="JAGKSP010000010">
    <property type="protein sequence ID" value="MBP3965431.1"/>
    <property type="molecule type" value="Genomic_DNA"/>
</dbReference>
<feature type="region of interest" description="Disordered" evidence="14">
    <location>
        <begin position="590"/>
        <end position="609"/>
    </location>
</feature>
<dbReference type="PROSITE" id="PS50885">
    <property type="entry name" value="HAMP"/>
    <property type="match status" value="1"/>
</dbReference>
<dbReference type="InterPro" id="IPR003660">
    <property type="entry name" value="HAMP_dom"/>
</dbReference>
<organism evidence="18 19">
    <name type="scientific">Paenibacillus lignilyticus</name>
    <dbReference type="NCBI Taxonomy" id="1172615"/>
    <lineage>
        <taxon>Bacteria</taxon>
        <taxon>Bacillati</taxon>
        <taxon>Bacillota</taxon>
        <taxon>Bacilli</taxon>
        <taxon>Bacillales</taxon>
        <taxon>Paenibacillaceae</taxon>
        <taxon>Paenibacillus</taxon>
    </lineage>
</organism>
<dbReference type="RefSeq" id="WP_210661831.1">
    <property type="nucleotide sequence ID" value="NZ_JAGKSP010000010.1"/>
</dbReference>
<dbReference type="InterPro" id="IPR005467">
    <property type="entry name" value="His_kinase_dom"/>
</dbReference>
<dbReference type="EC" id="2.7.13.3" evidence="3"/>
<evidence type="ECO:0000256" key="12">
    <source>
        <dbReference type="ARBA" id="ARBA00023012"/>
    </source>
</evidence>
<feature type="domain" description="Histidine kinase" evidence="16">
    <location>
        <begin position="476"/>
        <end position="592"/>
    </location>
</feature>
<keyword evidence="11 15" id="KW-1133">Transmembrane helix</keyword>
<accession>A0ABS5CHV8</accession>
<dbReference type="Pfam" id="PF02743">
    <property type="entry name" value="dCache_1"/>
    <property type="match status" value="1"/>
</dbReference>
<evidence type="ECO:0000256" key="6">
    <source>
        <dbReference type="ARBA" id="ARBA00022679"/>
    </source>
</evidence>
<dbReference type="PANTHER" id="PTHR34220:SF7">
    <property type="entry name" value="SENSOR HISTIDINE KINASE YPDA"/>
    <property type="match status" value="1"/>
</dbReference>
<keyword evidence="5" id="KW-0597">Phosphoprotein</keyword>
<keyword evidence="7 15" id="KW-0812">Transmembrane</keyword>
<keyword evidence="13 15" id="KW-0472">Membrane</keyword>
<dbReference type="Gene3D" id="3.30.565.10">
    <property type="entry name" value="Histidine kinase-like ATPase, C-terminal domain"/>
    <property type="match status" value="1"/>
</dbReference>
<evidence type="ECO:0000256" key="11">
    <source>
        <dbReference type="ARBA" id="ARBA00022989"/>
    </source>
</evidence>
<evidence type="ECO:0000313" key="19">
    <source>
        <dbReference type="Proteomes" id="UP000673394"/>
    </source>
</evidence>
<evidence type="ECO:0000256" key="15">
    <source>
        <dbReference type="SAM" id="Phobius"/>
    </source>
</evidence>
<feature type="domain" description="HAMP" evidence="17">
    <location>
        <begin position="313"/>
        <end position="365"/>
    </location>
</feature>
<evidence type="ECO:0000256" key="14">
    <source>
        <dbReference type="SAM" id="MobiDB-lite"/>
    </source>
</evidence>
<evidence type="ECO:0000256" key="5">
    <source>
        <dbReference type="ARBA" id="ARBA00022553"/>
    </source>
</evidence>
<comment type="subcellular location">
    <subcellularLocation>
        <location evidence="2">Cell membrane</location>
        <topology evidence="2">Multi-pass membrane protein</topology>
    </subcellularLocation>
</comment>
<dbReference type="InterPro" id="IPR036890">
    <property type="entry name" value="HATPase_C_sf"/>
</dbReference>
<keyword evidence="10" id="KW-0067">ATP-binding</keyword>
<dbReference type="Pfam" id="PF06580">
    <property type="entry name" value="His_kinase"/>
    <property type="match status" value="1"/>
</dbReference>
<dbReference type="PROSITE" id="PS50109">
    <property type="entry name" value="HIS_KIN"/>
    <property type="match status" value="1"/>
</dbReference>
<proteinExistence type="predicted"/>
<protein>
    <recommendedName>
        <fullName evidence="3">histidine kinase</fullName>
        <ecNumber evidence="3">2.7.13.3</ecNumber>
    </recommendedName>
</protein>
<dbReference type="SUPFAM" id="SSF55874">
    <property type="entry name" value="ATPase domain of HSP90 chaperone/DNA topoisomerase II/histidine kinase"/>
    <property type="match status" value="1"/>
</dbReference>
<dbReference type="InterPro" id="IPR010559">
    <property type="entry name" value="Sig_transdc_His_kin_internal"/>
</dbReference>
<dbReference type="InterPro" id="IPR050640">
    <property type="entry name" value="Bact_2-comp_sensor_kinase"/>
</dbReference>
<dbReference type="GO" id="GO:0016301">
    <property type="term" value="F:kinase activity"/>
    <property type="evidence" value="ECO:0007669"/>
    <property type="project" value="UniProtKB-KW"/>
</dbReference>
<evidence type="ECO:0000256" key="1">
    <source>
        <dbReference type="ARBA" id="ARBA00000085"/>
    </source>
</evidence>
<evidence type="ECO:0000313" key="18">
    <source>
        <dbReference type="EMBL" id="MBP3965431.1"/>
    </source>
</evidence>
<evidence type="ECO:0000256" key="13">
    <source>
        <dbReference type="ARBA" id="ARBA00023136"/>
    </source>
</evidence>
<dbReference type="Gene3D" id="6.10.340.10">
    <property type="match status" value="1"/>
</dbReference>
<evidence type="ECO:0000256" key="4">
    <source>
        <dbReference type="ARBA" id="ARBA00022475"/>
    </source>
</evidence>
<evidence type="ECO:0000256" key="3">
    <source>
        <dbReference type="ARBA" id="ARBA00012438"/>
    </source>
</evidence>
<comment type="caution">
    <text evidence="18">The sequence shown here is derived from an EMBL/GenBank/DDBJ whole genome shotgun (WGS) entry which is preliminary data.</text>
</comment>
<keyword evidence="8" id="KW-0547">Nucleotide-binding</keyword>
<feature type="transmembrane region" description="Helical" evidence="15">
    <location>
        <begin position="12"/>
        <end position="32"/>
    </location>
</feature>
<evidence type="ECO:0000256" key="2">
    <source>
        <dbReference type="ARBA" id="ARBA00004651"/>
    </source>
</evidence>
<keyword evidence="9 18" id="KW-0418">Kinase</keyword>
<dbReference type="InterPro" id="IPR003594">
    <property type="entry name" value="HATPase_dom"/>
</dbReference>
<dbReference type="InterPro" id="IPR033479">
    <property type="entry name" value="dCache_1"/>
</dbReference>
<evidence type="ECO:0000256" key="8">
    <source>
        <dbReference type="ARBA" id="ARBA00022741"/>
    </source>
</evidence>
<sequence length="609" mass="68416">MSRGFHSIQYRLFVLFLISMAAILLIVSILYYNRTTVQFHEKVSGLSKQNVSQTVGLFDLLLKGYDSLSKSVIGNNDLARILSNPSVDSPAVDYFNERNITNILGAAFLSQEDIIGIHVLTDKGKVYNYGNYANVVDPNYAKTDWYKKIKASSGSMVWLGVFEHSIIDQVEDRSVFAFGRPIYDLNNHKQVGIELFETSPRAIIAAMENLKLGAHSQVFLMSGEGKVISTTSITWDEPWLASLERPIDGIPVVMEKDDQLIVSSKLPYADWTVLSVTPDKDLNVELAETQRFLLLVGAALVLVATLIATIFSRTISSPLKRLISEMKQVEIGNFRGSLNVTSYQEINILVASFNQMVNQIAELIERVKISSVSEKNAELKALQSQVNPHFLYNTLDMIYWMLDEKGHDRLGEVVLSLSRLFRYSSYWDENAVSLREEIEQTEHYLTIIVTRLEGRLTVDIDVGEPWLNIPLPKMTLQPIIENAVKYGLEPLVDRCGSLRVYTEADERQLRIIVQDNGAGIDEAALTRLNASLLNPEDEAEREEHEEVRHEGGIGLVNLQRRIRHMYGEAYGVELRSVLNEGTTAIITVPLLPPTKEGGNAHGSEYSHRG</sequence>
<reference evidence="18 19" key="1">
    <citation type="submission" date="2021-04" db="EMBL/GenBank/DDBJ databases">
        <title>Paenibacillus sp. DLE-14 whole genome sequence.</title>
        <authorList>
            <person name="Ham Y.J."/>
        </authorList>
    </citation>
    <scope>NUCLEOTIDE SEQUENCE [LARGE SCALE GENOMIC DNA]</scope>
    <source>
        <strain evidence="18 19">DLE-14</strain>
    </source>
</reference>
<keyword evidence="12" id="KW-0902">Two-component regulatory system</keyword>
<keyword evidence="4" id="KW-1003">Cell membrane</keyword>
<keyword evidence="19" id="KW-1185">Reference proteome</keyword>
<dbReference type="Pfam" id="PF02518">
    <property type="entry name" value="HATPase_c"/>
    <property type="match status" value="1"/>
</dbReference>
<name>A0ABS5CHV8_9BACL</name>
<dbReference type="CDD" id="cd18773">
    <property type="entry name" value="PDC1_HK_sensor"/>
    <property type="match status" value="1"/>
</dbReference>
<evidence type="ECO:0000256" key="9">
    <source>
        <dbReference type="ARBA" id="ARBA00022777"/>
    </source>
</evidence>
<evidence type="ECO:0000256" key="7">
    <source>
        <dbReference type="ARBA" id="ARBA00022692"/>
    </source>
</evidence>
<feature type="transmembrane region" description="Helical" evidence="15">
    <location>
        <begin position="292"/>
        <end position="311"/>
    </location>
</feature>
<dbReference type="SUPFAM" id="SSF158472">
    <property type="entry name" value="HAMP domain-like"/>
    <property type="match status" value="1"/>
</dbReference>
<evidence type="ECO:0000259" key="17">
    <source>
        <dbReference type="PROSITE" id="PS50885"/>
    </source>
</evidence>
<gene>
    <name evidence="18" type="ORF">I8J30_22210</name>
</gene>
<dbReference type="SMART" id="SM00387">
    <property type="entry name" value="HATPase_c"/>
    <property type="match status" value="1"/>
</dbReference>
<evidence type="ECO:0000256" key="10">
    <source>
        <dbReference type="ARBA" id="ARBA00022840"/>
    </source>
</evidence>
<dbReference type="SMART" id="SM00304">
    <property type="entry name" value="HAMP"/>
    <property type="match status" value="1"/>
</dbReference>
<dbReference type="PANTHER" id="PTHR34220">
    <property type="entry name" value="SENSOR HISTIDINE KINASE YPDA"/>
    <property type="match status" value="1"/>
</dbReference>
<dbReference type="Pfam" id="PF00672">
    <property type="entry name" value="HAMP"/>
    <property type="match status" value="1"/>
</dbReference>
<dbReference type="Proteomes" id="UP000673394">
    <property type="component" value="Unassembled WGS sequence"/>
</dbReference>
<comment type="catalytic activity">
    <reaction evidence="1">
        <text>ATP + protein L-histidine = ADP + protein N-phospho-L-histidine.</text>
        <dbReference type="EC" id="2.7.13.3"/>
    </reaction>
</comment>
<evidence type="ECO:0000259" key="16">
    <source>
        <dbReference type="PROSITE" id="PS50109"/>
    </source>
</evidence>
<dbReference type="CDD" id="cd06225">
    <property type="entry name" value="HAMP"/>
    <property type="match status" value="1"/>
</dbReference>